<organism evidence="1 2">
    <name type="scientific">Rudanella paleaurantiibacter</name>
    <dbReference type="NCBI Taxonomy" id="2614655"/>
    <lineage>
        <taxon>Bacteria</taxon>
        <taxon>Pseudomonadati</taxon>
        <taxon>Bacteroidota</taxon>
        <taxon>Cytophagia</taxon>
        <taxon>Cytophagales</taxon>
        <taxon>Cytophagaceae</taxon>
        <taxon>Rudanella</taxon>
    </lineage>
</organism>
<dbReference type="RefSeq" id="WP_019986551.1">
    <property type="nucleotide sequence ID" value="NZ_WELI01000005.1"/>
</dbReference>
<protein>
    <submittedName>
        <fullName evidence="1">Uncharacterized protein</fullName>
    </submittedName>
</protein>
<evidence type="ECO:0000313" key="1">
    <source>
        <dbReference type="EMBL" id="KAB7730055.1"/>
    </source>
</evidence>
<proteinExistence type="predicted"/>
<sequence>MQPAEFTQLSTAQQLDILYYQGDILANRYEEEHIFLLYSLHNFYVELRHDAYTNQLQAVSAFKDTEQLEAYLPYLTEEVL</sequence>
<dbReference type="AlphaFoldDB" id="A0A7J5TYB8"/>
<keyword evidence="2" id="KW-1185">Reference proteome</keyword>
<accession>A0A7J5TYB8</accession>
<reference evidence="1 2" key="1">
    <citation type="submission" date="2019-10" db="EMBL/GenBank/DDBJ databases">
        <title>Rudanella paleaurantiibacter sp. nov., isolated from sludge.</title>
        <authorList>
            <person name="Xu S.Q."/>
        </authorList>
    </citation>
    <scope>NUCLEOTIDE SEQUENCE [LARGE SCALE GENOMIC DNA]</scope>
    <source>
        <strain evidence="1 2">HX-22-17</strain>
    </source>
</reference>
<gene>
    <name evidence="1" type="ORF">F5984_12795</name>
</gene>
<comment type="caution">
    <text evidence="1">The sequence shown here is derived from an EMBL/GenBank/DDBJ whole genome shotgun (WGS) entry which is preliminary data.</text>
</comment>
<dbReference type="EMBL" id="WELI01000005">
    <property type="protein sequence ID" value="KAB7730055.1"/>
    <property type="molecule type" value="Genomic_DNA"/>
</dbReference>
<evidence type="ECO:0000313" key="2">
    <source>
        <dbReference type="Proteomes" id="UP000488299"/>
    </source>
</evidence>
<name>A0A7J5TYB8_9BACT</name>
<dbReference type="Proteomes" id="UP000488299">
    <property type="component" value="Unassembled WGS sequence"/>
</dbReference>